<keyword evidence="1" id="KW-0472">Membrane</keyword>
<dbReference type="Pfam" id="PF09578">
    <property type="entry name" value="Spore_YabQ"/>
    <property type="match status" value="1"/>
</dbReference>
<organism evidence="2 3">
    <name type="scientific">Lentibacillus persicus</name>
    <dbReference type="NCBI Taxonomy" id="640948"/>
    <lineage>
        <taxon>Bacteria</taxon>
        <taxon>Bacillati</taxon>
        <taxon>Bacillota</taxon>
        <taxon>Bacilli</taxon>
        <taxon>Bacillales</taxon>
        <taxon>Bacillaceae</taxon>
        <taxon>Lentibacillus</taxon>
    </lineage>
</organism>
<accession>A0A1I1URF4</accession>
<feature type="transmembrane region" description="Helical" evidence="1">
    <location>
        <begin position="39"/>
        <end position="58"/>
    </location>
</feature>
<protein>
    <submittedName>
        <fullName evidence="2">Spore cortex biosynthesis protein YabQ</fullName>
    </submittedName>
</protein>
<keyword evidence="1" id="KW-0812">Transmembrane</keyword>
<keyword evidence="1" id="KW-1133">Transmembrane helix</keyword>
<evidence type="ECO:0000313" key="2">
    <source>
        <dbReference type="EMBL" id="SFD73284.1"/>
    </source>
</evidence>
<dbReference type="InterPro" id="IPR019074">
    <property type="entry name" value="YabQ"/>
</dbReference>
<feature type="transmembrane region" description="Helical" evidence="1">
    <location>
        <begin position="142"/>
        <end position="162"/>
    </location>
</feature>
<feature type="transmembrane region" description="Helical" evidence="1">
    <location>
        <begin position="70"/>
        <end position="91"/>
    </location>
</feature>
<evidence type="ECO:0000313" key="3">
    <source>
        <dbReference type="Proteomes" id="UP000199474"/>
    </source>
</evidence>
<gene>
    <name evidence="2" type="ORF">SAMN05216238_103336</name>
</gene>
<dbReference type="Proteomes" id="UP000199474">
    <property type="component" value="Unassembled WGS sequence"/>
</dbReference>
<dbReference type="AlphaFoldDB" id="A0A1I1URF4"/>
<name>A0A1I1URF4_9BACI</name>
<dbReference type="EMBL" id="FOMR01000003">
    <property type="protein sequence ID" value="SFD73284.1"/>
    <property type="molecule type" value="Genomic_DNA"/>
</dbReference>
<reference evidence="3" key="1">
    <citation type="submission" date="2016-10" db="EMBL/GenBank/DDBJ databases">
        <authorList>
            <person name="Varghese N."/>
            <person name="Submissions S."/>
        </authorList>
    </citation>
    <scope>NUCLEOTIDE SEQUENCE [LARGE SCALE GENOMIC DNA]</scope>
    <source>
        <strain evidence="3">DSM 22530</strain>
    </source>
</reference>
<evidence type="ECO:0000256" key="1">
    <source>
        <dbReference type="SAM" id="Phobius"/>
    </source>
</evidence>
<dbReference type="STRING" id="640948.SAMN05216238_103336"/>
<dbReference type="RefSeq" id="WP_090083076.1">
    <property type="nucleotide sequence ID" value="NZ_FOMR01000003.1"/>
</dbReference>
<proteinExistence type="predicted"/>
<sequence length="199" mass="23602">MTLSVQFITMLSMTAGGFYLGIALDTFRRLAVFWKQRVLLVYCMEIGFWLAQTLLLYYVLFRANSGELRFYVFLALLLGFSMYKALAANFYKTLLEHVIRAIAAVFRFIERLVIIFIIKPIKFILQMFLAIIIFIAKLLWEILRYSVIIVFTPAVWLYRRIFQIFPETIQKKLHKVAGIYSTIKNKCKKWLNDRKAKRR</sequence>
<dbReference type="NCBIfam" id="TIGR02893">
    <property type="entry name" value="spore_yabQ"/>
    <property type="match status" value="1"/>
</dbReference>
<feature type="transmembrane region" description="Helical" evidence="1">
    <location>
        <begin position="6"/>
        <end position="27"/>
    </location>
</feature>
<dbReference type="OrthoDB" id="1653819at2"/>
<keyword evidence="3" id="KW-1185">Reference proteome</keyword>
<feature type="transmembrane region" description="Helical" evidence="1">
    <location>
        <begin position="112"/>
        <end position="136"/>
    </location>
</feature>